<proteinExistence type="predicted"/>
<evidence type="ECO:0000313" key="1">
    <source>
        <dbReference type="EMBL" id="AII28263.1"/>
    </source>
</evidence>
<gene>
    <name evidence="1" type="primary">24</name>
    <name evidence="1" type="ORF">PBI_YUNGJAMAL_24</name>
</gene>
<organism evidence="1 2">
    <name type="scientific">Mycobacterium phage YungJamal</name>
    <dbReference type="NCBI Taxonomy" id="1505226"/>
    <lineage>
        <taxon>Viruses</taxon>
        <taxon>Duplodnaviria</taxon>
        <taxon>Heunggongvirae</taxon>
        <taxon>Uroviricota</taxon>
        <taxon>Caudoviricetes</taxon>
        <taxon>Corndogvirus</taxon>
        <taxon>Mycobacterium phage Corndog</taxon>
    </lineage>
</organism>
<dbReference type="EMBL" id="KJ829260">
    <property type="protein sequence ID" value="AII28263.1"/>
    <property type="molecule type" value="Genomic_DNA"/>
</dbReference>
<dbReference type="Proteomes" id="UP000028668">
    <property type="component" value="Segment"/>
</dbReference>
<accession>A0A076G9F0</accession>
<sequence length="37" mass="4106">MVGIVVISLRVSVIGNMCALSDRLPTWRNGDDHRINP</sequence>
<evidence type="ECO:0000313" key="2">
    <source>
        <dbReference type="Proteomes" id="UP000028668"/>
    </source>
</evidence>
<protein>
    <submittedName>
        <fullName evidence="1">Uncharacterized protein</fullName>
    </submittedName>
</protein>
<name>A0A076G9F0_BPMCO</name>
<reference evidence="1" key="1">
    <citation type="submission" date="2014-05" db="EMBL/GenBank/DDBJ databases">
        <authorList>
            <person name="Pacey E."/>
            <person name="Bowman C.A."/>
            <person name="Russell D.A."/>
            <person name="Pope W.H."/>
            <person name="Jacobs-Sera D."/>
            <person name="Hendrix R.W."/>
            <person name="Hatfull G.F."/>
        </authorList>
    </citation>
    <scope>NUCLEOTIDE SEQUENCE [LARGE SCALE GENOMIC DNA]</scope>
</reference>